<keyword evidence="3 6" id="KW-0521">NADP</keyword>
<keyword evidence="1 6" id="KW-0808">Transferase</keyword>
<evidence type="ECO:0000256" key="1">
    <source>
        <dbReference type="ARBA" id="ARBA00022679"/>
    </source>
</evidence>
<dbReference type="EMBL" id="HG934468">
    <property type="protein sequence ID" value="CDN33074.1"/>
    <property type="molecule type" value="Genomic_DNA"/>
</dbReference>
<comment type="function">
    <text evidence="6">Involved in the regulation of the intracellular balance of NAD and NADP, and is a key enzyme in the biosynthesis of NADP. Catalyzes specifically the phosphorylation on 2'-hydroxyl of the adenosine moiety of NAD to yield NADP.</text>
</comment>
<evidence type="ECO:0000256" key="5">
    <source>
        <dbReference type="ARBA" id="ARBA00047925"/>
    </source>
</evidence>
<dbReference type="PATRIC" id="fig|1433126.3.peg.2980"/>
<comment type="catalytic activity">
    <reaction evidence="5 6">
        <text>NAD(+) + ATP = ADP + NADP(+) + H(+)</text>
        <dbReference type="Rhea" id="RHEA:18629"/>
        <dbReference type="ChEBI" id="CHEBI:15378"/>
        <dbReference type="ChEBI" id="CHEBI:30616"/>
        <dbReference type="ChEBI" id="CHEBI:57540"/>
        <dbReference type="ChEBI" id="CHEBI:58349"/>
        <dbReference type="ChEBI" id="CHEBI:456216"/>
        <dbReference type="EC" id="2.7.1.23"/>
    </reaction>
</comment>
<keyword evidence="8" id="KW-1185">Reference proteome</keyword>
<dbReference type="KEGG" id="rbc:BN938_3012"/>
<dbReference type="eggNOG" id="COG0061">
    <property type="taxonomic scope" value="Bacteria"/>
</dbReference>
<dbReference type="GO" id="GO:0005737">
    <property type="term" value="C:cytoplasm"/>
    <property type="evidence" value="ECO:0007669"/>
    <property type="project" value="UniProtKB-SubCell"/>
</dbReference>
<evidence type="ECO:0000256" key="3">
    <source>
        <dbReference type="ARBA" id="ARBA00022857"/>
    </source>
</evidence>
<dbReference type="GO" id="GO:0006741">
    <property type="term" value="P:NADP+ biosynthetic process"/>
    <property type="evidence" value="ECO:0007669"/>
    <property type="project" value="UniProtKB-UniRule"/>
</dbReference>
<evidence type="ECO:0000256" key="2">
    <source>
        <dbReference type="ARBA" id="ARBA00022777"/>
    </source>
</evidence>
<dbReference type="InterPro" id="IPR017437">
    <property type="entry name" value="ATP-NAD_kinase_PpnK-typ_C"/>
</dbReference>
<feature type="binding site" evidence="6">
    <location>
        <position position="198"/>
    </location>
    <ligand>
        <name>NAD(+)</name>
        <dbReference type="ChEBI" id="CHEBI:57540"/>
    </ligand>
</feature>
<dbReference type="GO" id="GO:0005524">
    <property type="term" value="F:ATP binding"/>
    <property type="evidence" value="ECO:0007669"/>
    <property type="project" value="UniProtKB-KW"/>
</dbReference>
<keyword evidence="6" id="KW-0963">Cytoplasm</keyword>
<dbReference type="Pfam" id="PF20143">
    <property type="entry name" value="NAD_kinase_C"/>
    <property type="match status" value="1"/>
</dbReference>
<dbReference type="STRING" id="1433126.BN938_3012"/>
<evidence type="ECO:0000313" key="7">
    <source>
        <dbReference type="EMBL" id="CDN33074.1"/>
    </source>
</evidence>
<dbReference type="HOGENOM" id="CLU_008831_0_3_10"/>
<dbReference type="GO" id="GO:0051287">
    <property type="term" value="F:NAD binding"/>
    <property type="evidence" value="ECO:0007669"/>
    <property type="project" value="UniProtKB-ARBA"/>
</dbReference>
<comment type="subcellular location">
    <subcellularLocation>
        <location evidence="6">Cytoplasm</location>
    </subcellularLocation>
</comment>
<dbReference type="Pfam" id="PF01513">
    <property type="entry name" value="NAD_kinase"/>
    <property type="match status" value="1"/>
</dbReference>
<comment type="caution">
    <text evidence="6">Lacks conserved residue(s) required for the propagation of feature annotation.</text>
</comment>
<accession>A0A060REW5</accession>
<dbReference type="Proteomes" id="UP000027616">
    <property type="component" value="Chromosome I"/>
</dbReference>
<dbReference type="Gene3D" id="3.40.50.10330">
    <property type="entry name" value="Probable inorganic polyphosphate/atp-NAD kinase, domain 1"/>
    <property type="match status" value="1"/>
</dbReference>
<dbReference type="HAMAP" id="MF_00361">
    <property type="entry name" value="NAD_kinase"/>
    <property type="match status" value="1"/>
</dbReference>
<evidence type="ECO:0000256" key="6">
    <source>
        <dbReference type="HAMAP-Rule" id="MF_00361"/>
    </source>
</evidence>
<dbReference type="GO" id="GO:0046872">
    <property type="term" value="F:metal ion binding"/>
    <property type="evidence" value="ECO:0007669"/>
    <property type="project" value="UniProtKB-UniRule"/>
</dbReference>
<keyword evidence="6" id="KW-0067">ATP-binding</keyword>
<dbReference type="AlphaFoldDB" id="A0A060REW5"/>
<dbReference type="Gene3D" id="2.60.200.30">
    <property type="entry name" value="Probable inorganic polyphosphate/atp-NAD kinase, domain 2"/>
    <property type="match status" value="1"/>
</dbReference>
<dbReference type="InterPro" id="IPR016064">
    <property type="entry name" value="NAD/diacylglycerol_kinase_sf"/>
</dbReference>
<keyword evidence="4 6" id="KW-0520">NAD</keyword>
<gene>
    <name evidence="6" type="primary">nadK</name>
    <name evidence="7" type="ORF">BN938_3012</name>
</gene>
<comment type="similarity">
    <text evidence="6">Belongs to the NAD kinase family.</text>
</comment>
<dbReference type="InterPro" id="IPR002504">
    <property type="entry name" value="NADK"/>
</dbReference>
<dbReference type="EC" id="2.7.1.23" evidence="6"/>
<evidence type="ECO:0000256" key="4">
    <source>
        <dbReference type="ARBA" id="ARBA00023027"/>
    </source>
</evidence>
<keyword evidence="2 6" id="KW-0418">Kinase</keyword>
<dbReference type="GO" id="GO:0003951">
    <property type="term" value="F:NAD+ kinase activity"/>
    <property type="evidence" value="ECO:0007669"/>
    <property type="project" value="UniProtKB-UniRule"/>
</dbReference>
<dbReference type="PANTHER" id="PTHR20275:SF0">
    <property type="entry name" value="NAD KINASE"/>
    <property type="match status" value="1"/>
</dbReference>
<organism evidence="7 8">
    <name type="scientific">Mucinivorans hirudinis</name>
    <dbReference type="NCBI Taxonomy" id="1433126"/>
    <lineage>
        <taxon>Bacteria</taxon>
        <taxon>Pseudomonadati</taxon>
        <taxon>Bacteroidota</taxon>
        <taxon>Bacteroidia</taxon>
        <taxon>Bacteroidales</taxon>
        <taxon>Rikenellaceae</taxon>
        <taxon>Mucinivorans</taxon>
    </lineage>
</organism>
<feature type="binding site" evidence="6">
    <location>
        <begin position="174"/>
        <end position="179"/>
    </location>
    <ligand>
        <name>NAD(+)</name>
        <dbReference type="ChEBI" id="CHEBI:57540"/>
    </ligand>
</feature>
<comment type="cofactor">
    <cofactor evidence="6">
        <name>a divalent metal cation</name>
        <dbReference type="ChEBI" id="CHEBI:60240"/>
    </cofactor>
</comment>
<proteinExistence type="inferred from homology"/>
<reference evidence="7 8" key="1">
    <citation type="journal article" date="2015" name="Genome Announc.">
        <title>Complete Genome Sequence of the Novel Leech Symbiont Mucinivorans hirudinis M3T.</title>
        <authorList>
            <person name="Nelson M.C."/>
            <person name="Bomar L."/>
            <person name="Graf J."/>
        </authorList>
    </citation>
    <scope>NUCLEOTIDE SEQUENCE [LARGE SCALE GENOMIC DNA]</scope>
    <source>
        <strain evidence="8">M3</strain>
    </source>
</reference>
<feature type="binding site" evidence="6">
    <location>
        <begin position="134"/>
        <end position="135"/>
    </location>
    <ligand>
        <name>NAD(+)</name>
        <dbReference type="ChEBI" id="CHEBI:57540"/>
    </ligand>
</feature>
<feature type="binding site" evidence="6">
    <location>
        <begin position="62"/>
        <end position="63"/>
    </location>
    <ligand>
        <name>NAD(+)</name>
        <dbReference type="ChEBI" id="CHEBI:57540"/>
    </ligand>
</feature>
<dbReference type="InterPro" id="IPR017438">
    <property type="entry name" value="ATP-NAD_kinase_N"/>
</dbReference>
<sequence>MVFFINFAQTKLLKKMKIALYTRTDNPSLGDFLEILRANSVDFQINPTATKGCDYAISFGGDGTFLSSVRKMGRECIPIIGVNSGRLGFLSTVQKDDADLAIKELINNNFDTISRSMIKIIGEIPAEIPHRALNEFTIQKSGTAMIMIEIAIDNQDVGTYWADGVIVSTPTGSTAYSMSVGGAILTPGCGSFIISPIAPHNLNIRPLVVPDSSNISLRAITRNNSHAIITIDNREFRAGSGRGFGLVRSKYELQTIHLKGNNYYQTLRDKLLWGVDLRK</sequence>
<evidence type="ECO:0000313" key="8">
    <source>
        <dbReference type="Proteomes" id="UP000027616"/>
    </source>
</evidence>
<protein>
    <recommendedName>
        <fullName evidence="6">NAD kinase</fullName>
        <ecNumber evidence="6">2.7.1.23</ecNumber>
    </recommendedName>
    <alternativeName>
        <fullName evidence="6">ATP-dependent NAD kinase</fullName>
    </alternativeName>
</protein>
<dbReference type="SUPFAM" id="SSF111331">
    <property type="entry name" value="NAD kinase/diacylglycerol kinase-like"/>
    <property type="match status" value="1"/>
</dbReference>
<dbReference type="PANTHER" id="PTHR20275">
    <property type="entry name" value="NAD KINASE"/>
    <property type="match status" value="1"/>
</dbReference>
<feature type="active site" description="Proton acceptor" evidence="6">
    <location>
        <position position="62"/>
    </location>
</feature>
<keyword evidence="6" id="KW-0547">Nucleotide-binding</keyword>
<feature type="binding site" evidence="6">
    <location>
        <position position="163"/>
    </location>
    <ligand>
        <name>NAD(+)</name>
        <dbReference type="ChEBI" id="CHEBI:57540"/>
    </ligand>
</feature>
<name>A0A060REW5_9BACT</name>
<dbReference type="GO" id="GO:0019674">
    <property type="term" value="P:NAD+ metabolic process"/>
    <property type="evidence" value="ECO:0007669"/>
    <property type="project" value="InterPro"/>
</dbReference>